<dbReference type="InterPro" id="IPR051725">
    <property type="entry name" value="SAM-SH3_domain_protein"/>
</dbReference>
<dbReference type="Pfam" id="PF00536">
    <property type="entry name" value="SAM_1"/>
    <property type="match status" value="1"/>
</dbReference>
<dbReference type="SUPFAM" id="SSF47769">
    <property type="entry name" value="SAM/Pointed domain"/>
    <property type="match status" value="1"/>
</dbReference>
<dbReference type="FunFam" id="1.10.150.50:FF:000055">
    <property type="entry name" value="Sterile alpha motif domain containing 5"/>
    <property type="match status" value="1"/>
</dbReference>
<dbReference type="SMART" id="SM00454">
    <property type="entry name" value="SAM"/>
    <property type="match status" value="1"/>
</dbReference>
<organism evidence="6 7">
    <name type="scientific">Acipenser ruthenus</name>
    <name type="common">Sterlet sturgeon</name>
    <dbReference type="NCBI Taxonomy" id="7906"/>
    <lineage>
        <taxon>Eukaryota</taxon>
        <taxon>Metazoa</taxon>
        <taxon>Chordata</taxon>
        <taxon>Craniata</taxon>
        <taxon>Vertebrata</taxon>
        <taxon>Euteleostomi</taxon>
        <taxon>Actinopterygii</taxon>
        <taxon>Chondrostei</taxon>
        <taxon>Acipenseriformes</taxon>
        <taxon>Acipenseridae</taxon>
        <taxon>Acipenser</taxon>
    </lineage>
</organism>
<reference evidence="6 7" key="1">
    <citation type="submission" date="2019-01" db="EMBL/GenBank/DDBJ databases">
        <title>Draft Genome and Complete Hox-Cluster Characterization of the Sterlet Sturgeon (Acipenser ruthenus).</title>
        <authorList>
            <person name="Wei Q."/>
        </authorList>
    </citation>
    <scope>NUCLEOTIDE SEQUENCE [LARGE SCALE GENOMIC DNA]</scope>
    <source>
        <strain evidence="6">WHYD16114868_AA</strain>
        <tissue evidence="6">Blood</tissue>
    </source>
</reference>
<gene>
    <name evidence="6" type="ORF">EOD39_4492</name>
</gene>
<evidence type="ECO:0000259" key="5">
    <source>
        <dbReference type="PROSITE" id="PS50105"/>
    </source>
</evidence>
<dbReference type="CDD" id="cd09527">
    <property type="entry name" value="SAM_Samd5"/>
    <property type="match status" value="1"/>
</dbReference>
<dbReference type="PANTHER" id="PTHR12301">
    <property type="entry name" value="SAM-DOMAIN, SH3 AND NUCLEAR LOCALIZATION SIGNALS PROTEIN RELATED"/>
    <property type="match status" value="1"/>
</dbReference>
<comment type="subcellular location">
    <subcellularLocation>
        <location evidence="1">Cytoplasm</location>
    </subcellularLocation>
</comment>
<evidence type="ECO:0000256" key="3">
    <source>
        <dbReference type="ARBA" id="ARBA00065890"/>
    </source>
</evidence>
<evidence type="ECO:0000256" key="4">
    <source>
        <dbReference type="ARBA" id="ARBA00073398"/>
    </source>
</evidence>
<dbReference type="InterPro" id="IPR013761">
    <property type="entry name" value="SAM/pointed_sf"/>
</dbReference>
<dbReference type="PROSITE" id="PS50105">
    <property type="entry name" value="SAM_DOMAIN"/>
    <property type="match status" value="1"/>
</dbReference>
<sequence length="382" mass="42002">MSTNIVYEWLKTLHLCQYVESFVDNGYDDLEVCKQIGDPDLDAIGVFLPHHRNKIHDAVKRLKEEEKETATGLYFTLEPQIPPTPGIYTCHMMEQYESKVRGATSRTEVARVGRNPGYWGTSRNHHLGTSKELVTYPKLKLKIMIRDKLIRDGINLSKPPYSNKATHSDDFKLGSLTTLNIALKILSTLHMGLLSQYNLPPNGYLGAKPAIPPRLAVSSQAASSKSKHLSVPSDAISAYSEALQPSRPAPPDPVYSLHQEILKDIKRLMQPVTEAINTRLDKLDKQVATLATATIIPASATPAPAVPTYSFSIPVLAADNPTYTLATATASGSQAANTMQCHCLSPSFHRSIIEVPLCFGILSLLLFNSTQTEATHMALLDM</sequence>
<keyword evidence="7" id="KW-1185">Reference proteome</keyword>
<dbReference type="Gene3D" id="1.10.150.50">
    <property type="entry name" value="Transcription Factor, Ets-1"/>
    <property type="match status" value="1"/>
</dbReference>
<evidence type="ECO:0000313" key="7">
    <source>
        <dbReference type="Proteomes" id="UP000289886"/>
    </source>
</evidence>
<dbReference type="InterPro" id="IPR001660">
    <property type="entry name" value="SAM"/>
</dbReference>
<dbReference type="EMBL" id="SCEB01214532">
    <property type="protein sequence ID" value="RXM34832.1"/>
    <property type="molecule type" value="Genomic_DNA"/>
</dbReference>
<feature type="domain" description="SAM" evidence="5">
    <location>
        <begin position="1"/>
        <end position="65"/>
    </location>
</feature>
<name>A0A444UI04_ACIRT</name>
<dbReference type="PANTHER" id="PTHR12301:SF8">
    <property type="entry name" value="STERILE ALPHA MOTIF DOMAIN-CONTAINING PROTEIN 5"/>
    <property type="match status" value="1"/>
</dbReference>
<dbReference type="GO" id="GO:0005737">
    <property type="term" value="C:cytoplasm"/>
    <property type="evidence" value="ECO:0007669"/>
    <property type="project" value="UniProtKB-SubCell"/>
</dbReference>
<dbReference type="Proteomes" id="UP000289886">
    <property type="component" value="Unassembled WGS sequence"/>
</dbReference>
<protein>
    <recommendedName>
        <fullName evidence="4">Sterile alpha motif domain-containing protein 5</fullName>
    </recommendedName>
</protein>
<evidence type="ECO:0000256" key="1">
    <source>
        <dbReference type="ARBA" id="ARBA00004496"/>
    </source>
</evidence>
<comment type="subunit">
    <text evidence="3">Interacts promiscuously (via SAM domain) with EPHA5, EPHA6, EPHA7, EPHA8, EPHB1, EPHB2, EPHB3 and EPHB4 (via SAM domain) (in vitro).</text>
</comment>
<accession>A0A444UI04</accession>
<evidence type="ECO:0000313" key="6">
    <source>
        <dbReference type="EMBL" id="RXM34832.1"/>
    </source>
</evidence>
<proteinExistence type="predicted"/>
<dbReference type="AlphaFoldDB" id="A0A444UI04"/>
<comment type="caution">
    <text evidence="6">The sequence shown here is derived from an EMBL/GenBank/DDBJ whole genome shotgun (WGS) entry which is preliminary data.</text>
</comment>
<keyword evidence="2" id="KW-0963">Cytoplasm</keyword>
<evidence type="ECO:0000256" key="2">
    <source>
        <dbReference type="ARBA" id="ARBA00022490"/>
    </source>
</evidence>